<evidence type="ECO:0000256" key="9">
    <source>
        <dbReference type="SAM" id="MobiDB-lite"/>
    </source>
</evidence>
<evidence type="ECO:0000256" key="8">
    <source>
        <dbReference type="ARBA" id="ARBA00069911"/>
    </source>
</evidence>
<evidence type="ECO:0000256" key="7">
    <source>
        <dbReference type="ARBA" id="ARBA00056181"/>
    </source>
</evidence>
<dbReference type="InterPro" id="IPR028366">
    <property type="entry name" value="PhoU"/>
</dbReference>
<evidence type="ECO:0000256" key="6">
    <source>
        <dbReference type="ARBA" id="ARBA00022592"/>
    </source>
</evidence>
<feature type="region of interest" description="Disordered" evidence="9">
    <location>
        <begin position="226"/>
        <end position="281"/>
    </location>
</feature>
<dbReference type="Pfam" id="PF01895">
    <property type="entry name" value="PhoU"/>
    <property type="match status" value="2"/>
</dbReference>
<evidence type="ECO:0000256" key="2">
    <source>
        <dbReference type="ARBA" id="ARBA00008107"/>
    </source>
</evidence>
<keyword evidence="5" id="KW-0963">Cytoplasm</keyword>
<evidence type="ECO:0000313" key="12">
    <source>
        <dbReference type="EMBL" id="QCO09181.1"/>
    </source>
</evidence>
<feature type="domain" description="PhoU" evidence="10">
    <location>
        <begin position="21"/>
        <end position="108"/>
    </location>
</feature>
<dbReference type="Proteomes" id="UP001277471">
    <property type="component" value="Unassembled WGS sequence"/>
</dbReference>
<dbReference type="SUPFAM" id="SSF109755">
    <property type="entry name" value="PhoU-like"/>
    <property type="match status" value="1"/>
</dbReference>
<name>A0A0P0EJM5_AZOBR</name>
<dbReference type="InterPro" id="IPR038078">
    <property type="entry name" value="PhoU-like_sf"/>
</dbReference>
<evidence type="ECO:0000256" key="3">
    <source>
        <dbReference type="ARBA" id="ARBA00011738"/>
    </source>
</evidence>
<keyword evidence="6" id="KW-0592">Phosphate transport</keyword>
<evidence type="ECO:0000256" key="4">
    <source>
        <dbReference type="ARBA" id="ARBA00022448"/>
    </source>
</evidence>
<comment type="subunit">
    <text evidence="3">Homodimer.</text>
</comment>
<evidence type="ECO:0000256" key="5">
    <source>
        <dbReference type="ARBA" id="ARBA00022490"/>
    </source>
</evidence>
<comment type="similarity">
    <text evidence="2">Belongs to the PhoU family.</text>
</comment>
<dbReference type="PANTHER" id="PTHR42930">
    <property type="entry name" value="PHOSPHATE-SPECIFIC TRANSPORT SYSTEM ACCESSORY PROTEIN PHOU"/>
    <property type="match status" value="1"/>
</dbReference>
<dbReference type="EMBL" id="CP032339">
    <property type="protein sequence ID" value="QCO09181.1"/>
    <property type="molecule type" value="Genomic_DNA"/>
</dbReference>
<protein>
    <recommendedName>
        <fullName evidence="8">Phosphate-specific transport system accessory protein PhoU homolog</fullName>
    </recommendedName>
</protein>
<dbReference type="RefSeq" id="WP_059398497.1">
    <property type="nucleotide sequence ID" value="NZ_CP012914.1"/>
</dbReference>
<sequence length="281" mass="30825">MSNEHIVRSFAHELERLSNLITQMGGVAEAQVDAAVKAVARRDVALAAQVMQADQRIDAYERDIDAEAVRLLALRQPLAQDLREIVSALKIASDLERIGDYASNIAKRSLALAQVPVVRPAVAIPRMGRLVESIMKDVLDAYIERDVRRAIAAWERDEELDDLYTSLFREVLTYMMEDPRNITPCTHLLFMAKNLERIGDHATNIAETIHYLVVGTTLRAARPKNDGSSFAVVEPGGSVMDAATESVERGPVERGPVERGPVERGLPRDGGPDNDGAGHAA</sequence>
<feature type="domain" description="PhoU" evidence="10">
    <location>
        <begin position="124"/>
        <end position="208"/>
    </location>
</feature>
<dbReference type="GeneID" id="56449900"/>
<feature type="compositionally biased region" description="Basic and acidic residues" evidence="9">
    <location>
        <begin position="246"/>
        <end position="271"/>
    </location>
</feature>
<dbReference type="GO" id="GO:0030643">
    <property type="term" value="P:intracellular phosphate ion homeostasis"/>
    <property type="evidence" value="ECO:0007669"/>
    <property type="project" value="InterPro"/>
</dbReference>
<keyword evidence="4" id="KW-0813">Transport</keyword>
<dbReference type="NCBIfam" id="TIGR02135">
    <property type="entry name" value="phoU_full"/>
    <property type="match status" value="1"/>
</dbReference>
<dbReference type="InterPro" id="IPR026022">
    <property type="entry name" value="PhoU_dom"/>
</dbReference>
<organism evidence="12 13">
    <name type="scientific">Azospirillum brasilense</name>
    <dbReference type="NCBI Taxonomy" id="192"/>
    <lineage>
        <taxon>Bacteria</taxon>
        <taxon>Pseudomonadati</taxon>
        <taxon>Pseudomonadota</taxon>
        <taxon>Alphaproteobacteria</taxon>
        <taxon>Rhodospirillales</taxon>
        <taxon>Azospirillaceae</taxon>
        <taxon>Azospirillum</taxon>
    </lineage>
</organism>
<dbReference type="EMBL" id="JAWXYC010000004">
    <property type="protein sequence ID" value="MDX5952707.1"/>
    <property type="molecule type" value="Genomic_DNA"/>
</dbReference>
<evidence type="ECO:0000259" key="10">
    <source>
        <dbReference type="Pfam" id="PF01895"/>
    </source>
</evidence>
<keyword evidence="14" id="KW-1185">Reference proteome</keyword>
<dbReference type="Proteomes" id="UP000298774">
    <property type="component" value="Chromosome"/>
</dbReference>
<reference evidence="11 14" key="2">
    <citation type="submission" date="2023-11" db="EMBL/GenBank/DDBJ databases">
        <title>MicrobeMod: A computational toolkit for identifying prokaryotic methylation and restriction-modification with nanopore sequencing.</title>
        <authorList>
            <person name="Crits-Christoph A."/>
            <person name="Kang S.C."/>
            <person name="Lee H."/>
            <person name="Ostrov N."/>
        </authorList>
    </citation>
    <scope>NUCLEOTIDE SEQUENCE [LARGE SCALE GENOMIC DNA]</scope>
    <source>
        <strain evidence="11 14">ATCC 29145</strain>
    </source>
</reference>
<evidence type="ECO:0000256" key="1">
    <source>
        <dbReference type="ARBA" id="ARBA00004496"/>
    </source>
</evidence>
<reference evidence="12 13" key="1">
    <citation type="submission" date="2018-09" db="EMBL/GenBank/DDBJ databases">
        <title>Whole genome based analysis of evolution and adaptive divergence in Indian and Brazilian strains of Azospirillum brasilense.</title>
        <authorList>
            <person name="Singh C."/>
            <person name="Tripathi A.K."/>
        </authorList>
    </citation>
    <scope>NUCLEOTIDE SEQUENCE [LARGE SCALE GENOMIC DNA]</scope>
    <source>
        <strain evidence="12 13">MTCC4038</strain>
    </source>
</reference>
<accession>A0A0P0EJM5</accession>
<dbReference type="Gene3D" id="1.20.58.220">
    <property type="entry name" value="Phosphate transport system protein phou homolog 2, domain 2"/>
    <property type="match status" value="1"/>
</dbReference>
<evidence type="ECO:0000313" key="11">
    <source>
        <dbReference type="EMBL" id="MDX5952707.1"/>
    </source>
</evidence>
<dbReference type="GO" id="GO:0005737">
    <property type="term" value="C:cytoplasm"/>
    <property type="evidence" value="ECO:0007669"/>
    <property type="project" value="UniProtKB-SubCell"/>
</dbReference>
<comment type="subcellular location">
    <subcellularLocation>
        <location evidence="1">Cytoplasm</location>
    </subcellularLocation>
</comment>
<comment type="function">
    <text evidence="7">Plays a role in the regulation of phosphate uptake.</text>
</comment>
<dbReference type="FunFam" id="1.20.58.220:FF:000004">
    <property type="entry name" value="Phosphate-specific transport system accessory protein PhoU"/>
    <property type="match status" value="1"/>
</dbReference>
<dbReference type="PANTHER" id="PTHR42930:SF3">
    <property type="entry name" value="PHOSPHATE-SPECIFIC TRANSPORT SYSTEM ACCESSORY PROTEIN PHOU"/>
    <property type="match status" value="1"/>
</dbReference>
<evidence type="ECO:0000313" key="13">
    <source>
        <dbReference type="Proteomes" id="UP000298774"/>
    </source>
</evidence>
<dbReference type="GO" id="GO:0006817">
    <property type="term" value="P:phosphate ion transport"/>
    <property type="evidence" value="ECO:0007669"/>
    <property type="project" value="UniProtKB-KW"/>
</dbReference>
<proteinExistence type="inferred from homology"/>
<dbReference type="KEGG" id="abf:AMK58_01050"/>
<evidence type="ECO:0000313" key="14">
    <source>
        <dbReference type="Proteomes" id="UP001277471"/>
    </source>
</evidence>
<dbReference type="AlphaFoldDB" id="A0A0P0EJM5"/>
<dbReference type="GO" id="GO:0045936">
    <property type="term" value="P:negative regulation of phosphate metabolic process"/>
    <property type="evidence" value="ECO:0007669"/>
    <property type="project" value="InterPro"/>
</dbReference>
<gene>
    <name evidence="12" type="primary">phoU</name>
    <name evidence="12" type="ORF">D3868_09120</name>
    <name evidence="11" type="ORF">SIM66_16125</name>
</gene>